<evidence type="ECO:0000256" key="4">
    <source>
        <dbReference type="SAM" id="MobiDB-lite"/>
    </source>
</evidence>
<dbReference type="PANTHER" id="PTHR44846">
    <property type="entry name" value="MANNOSYL-D-GLYCERATE TRANSPORT/METABOLISM SYSTEM REPRESSOR MNGR-RELATED"/>
    <property type="match status" value="1"/>
</dbReference>
<organism evidence="6 7">
    <name type="scientific">Nocardiopsis lambiniae</name>
    <dbReference type="NCBI Taxonomy" id="3075539"/>
    <lineage>
        <taxon>Bacteria</taxon>
        <taxon>Bacillati</taxon>
        <taxon>Actinomycetota</taxon>
        <taxon>Actinomycetes</taxon>
        <taxon>Streptosporangiales</taxon>
        <taxon>Nocardiopsidaceae</taxon>
        <taxon>Nocardiopsis</taxon>
    </lineage>
</organism>
<evidence type="ECO:0000313" key="6">
    <source>
        <dbReference type="EMBL" id="MDT0327068.1"/>
    </source>
</evidence>
<dbReference type="EMBL" id="JAVREP010000001">
    <property type="protein sequence ID" value="MDT0327068.1"/>
    <property type="molecule type" value="Genomic_DNA"/>
</dbReference>
<dbReference type="PROSITE" id="PS50949">
    <property type="entry name" value="HTH_GNTR"/>
    <property type="match status" value="1"/>
</dbReference>
<dbReference type="Pfam" id="PF07702">
    <property type="entry name" value="UTRA"/>
    <property type="match status" value="1"/>
</dbReference>
<dbReference type="SMART" id="SM00866">
    <property type="entry name" value="UTRA"/>
    <property type="match status" value="1"/>
</dbReference>
<dbReference type="InterPro" id="IPR028978">
    <property type="entry name" value="Chorismate_lyase_/UTRA_dom_sf"/>
</dbReference>
<dbReference type="PANTHER" id="PTHR44846:SF17">
    <property type="entry name" value="GNTR-FAMILY TRANSCRIPTIONAL REGULATOR"/>
    <property type="match status" value="1"/>
</dbReference>
<reference evidence="7" key="1">
    <citation type="submission" date="2023-07" db="EMBL/GenBank/DDBJ databases">
        <title>30 novel species of actinomycetes from the DSMZ collection.</title>
        <authorList>
            <person name="Nouioui I."/>
        </authorList>
    </citation>
    <scope>NUCLEOTIDE SEQUENCE [LARGE SCALE GENOMIC DNA]</scope>
    <source>
        <strain evidence="7">DSM 44743</strain>
    </source>
</reference>
<accession>A0ABU2M341</accession>
<evidence type="ECO:0000313" key="7">
    <source>
        <dbReference type="Proteomes" id="UP001183390"/>
    </source>
</evidence>
<dbReference type="InterPro" id="IPR011663">
    <property type="entry name" value="UTRA"/>
</dbReference>
<keyword evidence="3" id="KW-0804">Transcription</keyword>
<feature type="region of interest" description="Disordered" evidence="4">
    <location>
        <begin position="13"/>
        <end position="43"/>
    </location>
</feature>
<comment type="caution">
    <text evidence="6">The sequence shown here is derived from an EMBL/GenBank/DDBJ whole genome shotgun (WGS) entry which is preliminary data.</text>
</comment>
<dbReference type="RefSeq" id="WP_311509864.1">
    <property type="nucleotide sequence ID" value="NZ_JAVREP010000001.1"/>
</dbReference>
<keyword evidence="2" id="KW-0238">DNA-binding</keyword>
<dbReference type="Gene3D" id="1.10.10.10">
    <property type="entry name" value="Winged helix-like DNA-binding domain superfamily/Winged helix DNA-binding domain"/>
    <property type="match status" value="1"/>
</dbReference>
<dbReference type="SUPFAM" id="SSF46785">
    <property type="entry name" value="Winged helix' DNA-binding domain"/>
    <property type="match status" value="1"/>
</dbReference>
<dbReference type="Gene3D" id="3.40.1410.10">
    <property type="entry name" value="Chorismate lyase-like"/>
    <property type="match status" value="1"/>
</dbReference>
<evidence type="ECO:0000256" key="1">
    <source>
        <dbReference type="ARBA" id="ARBA00023015"/>
    </source>
</evidence>
<keyword evidence="1" id="KW-0805">Transcription regulation</keyword>
<feature type="domain" description="HTH gntR-type" evidence="5">
    <location>
        <begin position="4"/>
        <end position="72"/>
    </location>
</feature>
<dbReference type="SUPFAM" id="SSF64288">
    <property type="entry name" value="Chorismate lyase-like"/>
    <property type="match status" value="1"/>
</dbReference>
<gene>
    <name evidence="6" type="ORF">RM479_01455</name>
</gene>
<dbReference type="Pfam" id="PF00392">
    <property type="entry name" value="GntR"/>
    <property type="match status" value="1"/>
</dbReference>
<evidence type="ECO:0000259" key="5">
    <source>
        <dbReference type="PROSITE" id="PS50949"/>
    </source>
</evidence>
<dbReference type="SMART" id="SM00345">
    <property type="entry name" value="HTH_GNTR"/>
    <property type="match status" value="1"/>
</dbReference>
<dbReference type="InterPro" id="IPR000524">
    <property type="entry name" value="Tscrpt_reg_HTH_GntR"/>
</dbReference>
<evidence type="ECO:0000256" key="3">
    <source>
        <dbReference type="ARBA" id="ARBA00023163"/>
    </source>
</evidence>
<evidence type="ECO:0000256" key="2">
    <source>
        <dbReference type="ARBA" id="ARBA00023125"/>
    </source>
</evidence>
<sequence length="264" mass="29365">MTGEKAYERIAEDLRGRIRSGEPAPGDRLPSEAALGERYGEGPPTVRRALGLLLGEGLIERRPEGGDVVCEPASRVRRSNDRHQWEKNRVRADLEERLSTGAIERDTGLDVDDLVFSATYERVKANAVLAGVFGLAEGDELLERRYRTRHKDGRFPFELVRSYLVVGLIEENPDLFDQAAEPWPGGTQSQLDSVGIELDRVVERVISRPPTVEEAGELGLSAGVAVMDVRKTSIDTLGRVVEWSEIVLSGDRTEAVFTTRLDRW</sequence>
<dbReference type="InterPro" id="IPR036390">
    <property type="entry name" value="WH_DNA-bd_sf"/>
</dbReference>
<name>A0ABU2M341_9ACTN</name>
<dbReference type="Proteomes" id="UP001183390">
    <property type="component" value="Unassembled WGS sequence"/>
</dbReference>
<protein>
    <submittedName>
        <fullName evidence="6">GntR family transcriptional regulator</fullName>
    </submittedName>
</protein>
<proteinExistence type="predicted"/>
<dbReference type="InterPro" id="IPR036388">
    <property type="entry name" value="WH-like_DNA-bd_sf"/>
</dbReference>
<keyword evidence="7" id="KW-1185">Reference proteome</keyword>
<dbReference type="InterPro" id="IPR050679">
    <property type="entry name" value="Bact_HTH_transcr_reg"/>
</dbReference>